<proteinExistence type="predicted"/>
<dbReference type="EMBL" id="MIKG01000015">
    <property type="protein sequence ID" value="RAO71518.1"/>
    <property type="molecule type" value="Genomic_DNA"/>
</dbReference>
<dbReference type="SUPFAM" id="SSF81301">
    <property type="entry name" value="Nucleotidyltransferase"/>
    <property type="match status" value="1"/>
</dbReference>
<organism evidence="3 4">
    <name type="scientific">Talaromyces amestolkiae</name>
    <dbReference type="NCBI Taxonomy" id="1196081"/>
    <lineage>
        <taxon>Eukaryota</taxon>
        <taxon>Fungi</taxon>
        <taxon>Dikarya</taxon>
        <taxon>Ascomycota</taxon>
        <taxon>Pezizomycotina</taxon>
        <taxon>Eurotiomycetes</taxon>
        <taxon>Eurotiomycetidae</taxon>
        <taxon>Eurotiales</taxon>
        <taxon>Trichocomaceae</taxon>
        <taxon>Talaromyces</taxon>
        <taxon>Talaromyces sect. Talaromyces</taxon>
    </lineage>
</organism>
<name>A0A364L6S4_TALAM</name>
<gene>
    <name evidence="3" type="ORF">BHQ10_007530</name>
</gene>
<comment type="caution">
    <text evidence="3">The sequence shown here is derived from an EMBL/GenBank/DDBJ whole genome shotgun (WGS) entry which is preliminary data.</text>
</comment>
<protein>
    <recommendedName>
        <fullName evidence="2">RelA/SpoT domain-containing protein</fullName>
    </recommendedName>
</protein>
<dbReference type="PANTHER" id="PTHR41773">
    <property type="entry name" value="GTP PYROPHOSPHATASE-RELATED"/>
    <property type="match status" value="1"/>
</dbReference>
<evidence type="ECO:0000313" key="3">
    <source>
        <dbReference type="EMBL" id="RAO71518.1"/>
    </source>
</evidence>
<dbReference type="RefSeq" id="XP_040736033.1">
    <property type="nucleotide sequence ID" value="XM_040880236.1"/>
</dbReference>
<feature type="domain" description="RelA/SpoT" evidence="2">
    <location>
        <begin position="115"/>
        <end position="262"/>
    </location>
</feature>
<feature type="compositionally biased region" description="Polar residues" evidence="1">
    <location>
        <begin position="8"/>
        <end position="19"/>
    </location>
</feature>
<reference evidence="3 4" key="1">
    <citation type="journal article" date="2017" name="Biotechnol. Biofuels">
        <title>Differential beta-glucosidase expression as a function of carbon source availability in Talaromyces amestolkiae: a genomic and proteomic approach.</title>
        <authorList>
            <person name="de Eugenio L.I."/>
            <person name="Mendez-Liter J.A."/>
            <person name="Nieto-Dominguez M."/>
            <person name="Alonso L."/>
            <person name="Gil-Munoz J."/>
            <person name="Barriuso J."/>
            <person name="Prieto A."/>
            <person name="Martinez M.J."/>
        </authorList>
    </citation>
    <scope>NUCLEOTIDE SEQUENCE [LARGE SCALE GENOMIC DNA]</scope>
    <source>
        <strain evidence="3 4">CIB</strain>
    </source>
</reference>
<evidence type="ECO:0000256" key="1">
    <source>
        <dbReference type="SAM" id="MobiDB-lite"/>
    </source>
</evidence>
<sequence>MLLVMMRGTSTSERNSTGIGLSKKQRPENESSAPPKKKRRKYSKTQQDHNKLAAAPVQASKISLIDDFIKLYENEGYMAYAELSTRSKGVLSRELSKSGIKYEIFDRGEEGFANGLTKAPSSVRRSLSRRQNSHGQYESMNEIISDMHDLAAIRVAVYYPNDFNKVENIINRCFEEAKPPQDWPDLTLGPFPYPKLDNDISAQNDILGRNSRFPGYFARHFRVRLKENSLTDKVLEIQVMSLLMHAWSKIHHELIYKPRLGVPQADEDDERLIDTLNGNIIACEQILRQIQINHNRKKEQAGSPFGNEHKAWDYLESKWLKRGKSERIPVLSKVSLLEGHRLQRIFYQSLKTHGFNTPEMVDKLVKLFIDYYGEKNETGRSHSTFPKTRHFFSYLIRSLANLDHFKKEEYDQLKLPETEANNLKLSETAKLVRYRALIICNAFKYDDLNYSRINLDKFSGKRPSRDEFLMILHPQSTLQFNPQCLTALNDFCQYLLNWDDKNWQLGCAISRLTNFRVKPDQNSKHTIPAREFSFTECPWSLINLLDGPAEYRNQPQQDLVPQSVKYGRKGTWGTRAPIKPQNDFITLGFPAVRLFLDRLDSM</sequence>
<dbReference type="STRING" id="1196081.A0A364L6S4"/>
<dbReference type="InterPro" id="IPR007685">
    <property type="entry name" value="RelA_SpoT"/>
</dbReference>
<dbReference type="Gene3D" id="3.30.460.10">
    <property type="entry name" value="Beta Polymerase, domain 2"/>
    <property type="match status" value="1"/>
</dbReference>
<dbReference type="OrthoDB" id="4218265at2759"/>
<dbReference type="SMART" id="SM00954">
    <property type="entry name" value="RelA_SpoT"/>
    <property type="match status" value="1"/>
</dbReference>
<feature type="region of interest" description="Disordered" evidence="1">
    <location>
        <begin position="1"/>
        <end position="53"/>
    </location>
</feature>
<dbReference type="PANTHER" id="PTHR41773:SF1">
    <property type="entry name" value="RELA_SPOT DOMAIN-CONTAINING PROTEIN"/>
    <property type="match status" value="1"/>
</dbReference>
<dbReference type="AlphaFoldDB" id="A0A364L6S4"/>
<dbReference type="GO" id="GO:0015969">
    <property type="term" value="P:guanosine tetraphosphate metabolic process"/>
    <property type="evidence" value="ECO:0007669"/>
    <property type="project" value="InterPro"/>
</dbReference>
<accession>A0A364L6S4</accession>
<dbReference type="Pfam" id="PF04607">
    <property type="entry name" value="RelA_SpoT"/>
    <property type="match status" value="1"/>
</dbReference>
<keyword evidence="4" id="KW-1185">Reference proteome</keyword>
<dbReference type="Proteomes" id="UP000249363">
    <property type="component" value="Unassembled WGS sequence"/>
</dbReference>
<dbReference type="GeneID" id="63796745"/>
<dbReference type="InterPro" id="IPR043519">
    <property type="entry name" value="NT_sf"/>
</dbReference>
<dbReference type="CDD" id="cd05399">
    <property type="entry name" value="NT_Rel-Spo_like"/>
    <property type="match status" value="1"/>
</dbReference>
<evidence type="ECO:0000313" key="4">
    <source>
        <dbReference type="Proteomes" id="UP000249363"/>
    </source>
</evidence>
<evidence type="ECO:0000259" key="2">
    <source>
        <dbReference type="SMART" id="SM00954"/>
    </source>
</evidence>